<evidence type="ECO:0000256" key="3">
    <source>
        <dbReference type="ARBA" id="ARBA00022692"/>
    </source>
</evidence>
<dbReference type="SUPFAM" id="SSF52540">
    <property type="entry name" value="P-loop containing nucleoside triphosphate hydrolases"/>
    <property type="match status" value="1"/>
</dbReference>
<keyword evidence="9" id="KW-0106">Calcium</keyword>
<keyword evidence="7" id="KW-1000">Mitochondrion outer membrane</keyword>
<dbReference type="Gene3D" id="3.40.50.300">
    <property type="entry name" value="P-loop containing nucleotide triphosphate hydrolases"/>
    <property type="match status" value="1"/>
</dbReference>
<comment type="caution">
    <text evidence="15">The sequence shown here is derived from an EMBL/GenBank/DDBJ whole genome shotgun (WGS) entry which is preliminary data.</text>
</comment>
<evidence type="ECO:0000313" key="16">
    <source>
        <dbReference type="Proteomes" id="UP001190700"/>
    </source>
</evidence>
<dbReference type="PANTHER" id="PTHR46819:SF1">
    <property type="entry name" value="EF-HAND CALCIUM-BINDING DOMAIN-CONTAINING PROTEIN 7"/>
    <property type="match status" value="1"/>
</dbReference>
<sequence>LSAGLLEAWLSAGLLEARLSAGLLEARLSAGLLEAWLSAGLLEAVRRAARARLSAGLLDARLSAGLLEAWLSAGLLEARLSAGLLDARLSAGLLDARLSAGLLEARLSAGLLDARLSAGLLEARLSAGLLDARLSAGLLEARRPWSEWHVAEVVLYATKAVLHPTRPLFDTQTQQLKPRCVRALRHIFKLCDMDGDGVLNDQELNDFQVACFNTPLQPDEIRGVKKVVEEKLPSGVDEKGLTLRGFLFLHALFIERGRMETTWAVLRKFGYNNQLVMDEAHLTVSFERRADQCVELTDQATDFLTSIFHRFDKDSKGALSGVELEELFATAPCSPWEEPRWARCAESTGVHAALTLSGFMAQWALTTLLEPEKMLAYLHYLGFTADQTDPQVAFRISKRRKHEKRKGRFSRNIFKCVVLGAPGAGKSALLDSLIGQPFREVPGGAKASERMAVAALETEGLPPSKRMVAMLEPEPATAAHLLQSPEDLQTYDVATFVFDSSSPASFRSTSAQLSAMVQMDCEVPCVLVAAKDDAKGISKDLNEEVAAFCTSLNMSLPVSISIKDGDSANIHSRILNVAMHPDEFVPKTAAMRAGI</sequence>
<evidence type="ECO:0000256" key="7">
    <source>
        <dbReference type="ARBA" id="ARBA00022787"/>
    </source>
</evidence>
<keyword evidence="6" id="KW-0547">Nucleotide-binding</keyword>
<evidence type="ECO:0000256" key="13">
    <source>
        <dbReference type="ARBA" id="ARBA00023136"/>
    </source>
</evidence>
<dbReference type="FunFam" id="1.10.238.10:FF:000011">
    <property type="entry name" value="Mitochondrial Rho GTPase"/>
    <property type="match status" value="1"/>
</dbReference>
<evidence type="ECO:0000256" key="9">
    <source>
        <dbReference type="ARBA" id="ARBA00022837"/>
    </source>
</evidence>
<keyword evidence="8" id="KW-0378">Hydrolase</keyword>
<keyword evidence="3" id="KW-0812">Transmembrane</keyword>
<comment type="similarity">
    <text evidence="2">Belongs to the mitochondrial Rho GTPase family.</text>
</comment>
<dbReference type="GO" id="GO:0005509">
    <property type="term" value="F:calcium ion binding"/>
    <property type="evidence" value="ECO:0007669"/>
    <property type="project" value="InterPro"/>
</dbReference>
<keyword evidence="10" id="KW-1133">Transmembrane helix</keyword>
<keyword evidence="5" id="KW-0677">Repeat</keyword>
<evidence type="ECO:0000259" key="14">
    <source>
        <dbReference type="PROSITE" id="PS50222"/>
    </source>
</evidence>
<keyword evidence="4" id="KW-0479">Metal-binding</keyword>
<dbReference type="Pfam" id="PF08355">
    <property type="entry name" value="EF_assoc_1"/>
    <property type="match status" value="1"/>
</dbReference>
<evidence type="ECO:0000313" key="15">
    <source>
        <dbReference type="EMBL" id="KAK3269808.1"/>
    </source>
</evidence>
<keyword evidence="11" id="KW-0496">Mitochondrion</keyword>
<name>A0AAE0L2N3_9CHLO</name>
<reference evidence="15 16" key="1">
    <citation type="journal article" date="2015" name="Genome Biol. Evol.">
        <title>Comparative Genomics of a Bacterivorous Green Alga Reveals Evolutionary Causalities and Consequences of Phago-Mixotrophic Mode of Nutrition.</title>
        <authorList>
            <person name="Burns J.A."/>
            <person name="Paasch A."/>
            <person name="Narechania A."/>
            <person name="Kim E."/>
        </authorList>
    </citation>
    <scope>NUCLEOTIDE SEQUENCE [LARGE SCALE GENOMIC DNA]</scope>
    <source>
        <strain evidence="15 16">PLY_AMNH</strain>
    </source>
</reference>
<dbReference type="PROSITE" id="PS00018">
    <property type="entry name" value="EF_HAND_1"/>
    <property type="match status" value="1"/>
</dbReference>
<dbReference type="InterPro" id="IPR002048">
    <property type="entry name" value="EF_hand_dom"/>
</dbReference>
<evidence type="ECO:0000256" key="10">
    <source>
        <dbReference type="ARBA" id="ARBA00022989"/>
    </source>
</evidence>
<feature type="domain" description="EF-hand" evidence="14">
    <location>
        <begin position="179"/>
        <end position="214"/>
    </location>
</feature>
<comment type="subcellular location">
    <subcellularLocation>
        <location evidence="1">Mitochondrion outer membrane</location>
        <topology evidence="1">Single-pass type IV membrane protein</topology>
    </subcellularLocation>
</comment>
<evidence type="ECO:0000256" key="12">
    <source>
        <dbReference type="ARBA" id="ARBA00023134"/>
    </source>
</evidence>
<dbReference type="Proteomes" id="UP001190700">
    <property type="component" value="Unassembled WGS sequence"/>
</dbReference>
<keyword evidence="13" id="KW-0472">Membrane</keyword>
<dbReference type="GO" id="GO:0016787">
    <property type="term" value="F:hydrolase activity"/>
    <property type="evidence" value="ECO:0007669"/>
    <property type="project" value="UniProtKB-KW"/>
</dbReference>
<gene>
    <name evidence="15" type="ORF">CYMTET_21764</name>
</gene>
<dbReference type="Gene3D" id="1.10.238.10">
    <property type="entry name" value="EF-hand"/>
    <property type="match status" value="2"/>
</dbReference>
<dbReference type="InterPro" id="IPR052266">
    <property type="entry name" value="Miro-EF-hand_domain"/>
</dbReference>
<dbReference type="Pfam" id="PF08356">
    <property type="entry name" value="EF_assoc_2"/>
    <property type="match status" value="1"/>
</dbReference>
<evidence type="ECO:0000256" key="6">
    <source>
        <dbReference type="ARBA" id="ARBA00022741"/>
    </source>
</evidence>
<feature type="non-terminal residue" evidence="15">
    <location>
        <position position="1"/>
    </location>
</feature>
<dbReference type="InterPro" id="IPR013566">
    <property type="entry name" value="EF_hand_assoc_1"/>
</dbReference>
<dbReference type="InterPro" id="IPR013567">
    <property type="entry name" value="EF_hand_assoc_2"/>
</dbReference>
<dbReference type="AlphaFoldDB" id="A0AAE0L2N3"/>
<dbReference type="InterPro" id="IPR011992">
    <property type="entry name" value="EF-hand-dom_pair"/>
</dbReference>
<dbReference type="GO" id="GO:0005741">
    <property type="term" value="C:mitochondrial outer membrane"/>
    <property type="evidence" value="ECO:0007669"/>
    <property type="project" value="UniProtKB-SubCell"/>
</dbReference>
<evidence type="ECO:0000256" key="4">
    <source>
        <dbReference type="ARBA" id="ARBA00022723"/>
    </source>
</evidence>
<organism evidence="15 16">
    <name type="scientific">Cymbomonas tetramitiformis</name>
    <dbReference type="NCBI Taxonomy" id="36881"/>
    <lineage>
        <taxon>Eukaryota</taxon>
        <taxon>Viridiplantae</taxon>
        <taxon>Chlorophyta</taxon>
        <taxon>Pyramimonadophyceae</taxon>
        <taxon>Pyramimonadales</taxon>
        <taxon>Pyramimonadaceae</taxon>
        <taxon>Cymbomonas</taxon>
    </lineage>
</organism>
<evidence type="ECO:0000256" key="8">
    <source>
        <dbReference type="ARBA" id="ARBA00022801"/>
    </source>
</evidence>
<keyword evidence="12" id="KW-0342">GTP-binding</keyword>
<evidence type="ECO:0000256" key="11">
    <source>
        <dbReference type="ARBA" id="ARBA00023128"/>
    </source>
</evidence>
<dbReference type="SUPFAM" id="SSF47473">
    <property type="entry name" value="EF-hand"/>
    <property type="match status" value="1"/>
</dbReference>
<dbReference type="InterPro" id="IPR018247">
    <property type="entry name" value="EF_Hand_1_Ca_BS"/>
</dbReference>
<dbReference type="PROSITE" id="PS50222">
    <property type="entry name" value="EF_HAND_2"/>
    <property type="match status" value="2"/>
</dbReference>
<dbReference type="EMBL" id="LGRX02010725">
    <property type="protein sequence ID" value="KAK3269808.1"/>
    <property type="molecule type" value="Genomic_DNA"/>
</dbReference>
<accession>A0AAE0L2N3</accession>
<evidence type="ECO:0000256" key="2">
    <source>
        <dbReference type="ARBA" id="ARBA00007981"/>
    </source>
</evidence>
<keyword evidence="16" id="KW-1185">Reference proteome</keyword>
<protein>
    <recommendedName>
        <fullName evidence="14">EF-hand domain-containing protein</fullName>
    </recommendedName>
</protein>
<dbReference type="GO" id="GO:0005525">
    <property type="term" value="F:GTP binding"/>
    <property type="evidence" value="ECO:0007669"/>
    <property type="project" value="UniProtKB-KW"/>
</dbReference>
<evidence type="ECO:0000256" key="1">
    <source>
        <dbReference type="ARBA" id="ARBA00004200"/>
    </source>
</evidence>
<dbReference type="InterPro" id="IPR027417">
    <property type="entry name" value="P-loop_NTPase"/>
</dbReference>
<feature type="domain" description="EF-hand" evidence="14">
    <location>
        <begin position="299"/>
        <end position="334"/>
    </location>
</feature>
<proteinExistence type="inferred from homology"/>
<evidence type="ECO:0000256" key="5">
    <source>
        <dbReference type="ARBA" id="ARBA00022737"/>
    </source>
</evidence>
<dbReference type="PANTHER" id="PTHR46819">
    <property type="entry name" value="EF-HAND CALCIUM-BINDING DOMAIN-CONTAINING PROTEIN 7"/>
    <property type="match status" value="1"/>
</dbReference>